<proteinExistence type="predicted"/>
<evidence type="ECO:0008006" key="2">
    <source>
        <dbReference type="Google" id="ProtNLM"/>
    </source>
</evidence>
<dbReference type="EMBL" id="MN741026">
    <property type="protein sequence ID" value="QHU23202.1"/>
    <property type="molecule type" value="Genomic_DNA"/>
</dbReference>
<reference evidence="1" key="1">
    <citation type="journal article" date="2020" name="Nature">
        <title>Giant virus diversity and host interactions through global metagenomics.</title>
        <authorList>
            <person name="Schulz F."/>
            <person name="Roux S."/>
            <person name="Paez-Espino D."/>
            <person name="Jungbluth S."/>
            <person name="Walsh D.A."/>
            <person name="Denef V.J."/>
            <person name="McMahon K.D."/>
            <person name="Konstantinidis K.T."/>
            <person name="Eloe-Fadrosh E.A."/>
            <person name="Kyrpides N.C."/>
            <person name="Woyke T."/>
        </authorList>
    </citation>
    <scope>NUCLEOTIDE SEQUENCE</scope>
    <source>
        <strain evidence="1">GVMAG-S-ERX555907-94</strain>
    </source>
</reference>
<organism evidence="1">
    <name type="scientific">viral metagenome</name>
    <dbReference type="NCBI Taxonomy" id="1070528"/>
    <lineage>
        <taxon>unclassified sequences</taxon>
        <taxon>metagenomes</taxon>
        <taxon>organismal metagenomes</taxon>
    </lineage>
</organism>
<protein>
    <recommendedName>
        <fullName evidence="2">Glycosyltransferase</fullName>
    </recommendedName>
</protein>
<evidence type="ECO:0000313" key="1">
    <source>
        <dbReference type="EMBL" id="QHU23202.1"/>
    </source>
</evidence>
<dbReference type="AlphaFoldDB" id="A0A6C0KYZ2"/>
<name>A0A6C0KYZ2_9ZZZZ</name>
<accession>A0A6C0KYZ2</accession>
<sequence>MDELSHIKKLANQCKYYEDLYDILWKLNEDNDKKFSQNISIGLFNIACGGFGDIIVCKTFHDYLKEWYPRSKITICTTSPEKYSELGIRGKIVHLRSKTGKDEECVEYGQLKRIPKEKFDIMVVIPIINQSFQINQFKKMIPYANVFNTFTVSEYNGLFPPYTFPIGVGNGNMGILLNDFKLKQQTLMKKPYAVVYIQPSPEWGIHAKYCFQSYLEMIGKNYSKHKHFEIVIPNWILEEMDGNKAFYYTVKKILGKNYKNIDIIYPDKGVFHMMEDETNKTRIVLRGDILPQKRDIFISIMKDSVQDILVTGDQSFTDIISCCRGKRVWYQIAPWKKDFANNLFKHMPNKYFKSFKTSCGTLQSVDTNIDWKNFLKEYDFRIHGKKRFDSILKGREQMMKTPYLKELLNIIEHSRYLETALKKIKQLK</sequence>